<evidence type="ECO:0000313" key="3">
    <source>
        <dbReference type="Proteomes" id="UP000466906"/>
    </source>
</evidence>
<dbReference type="Proteomes" id="UP000466906">
    <property type="component" value="Chromosome"/>
</dbReference>
<dbReference type="RefSeq" id="WP_163668879.1">
    <property type="nucleotide sequence ID" value="NZ_AP022565.1"/>
</dbReference>
<keyword evidence="1" id="KW-0732">Signal</keyword>
<keyword evidence="3" id="KW-1185">Reference proteome</keyword>
<protein>
    <recommendedName>
        <fullName evidence="4">Haemophore haem-binding domain-containing protein</fullName>
    </recommendedName>
</protein>
<evidence type="ECO:0000256" key="1">
    <source>
        <dbReference type="SAM" id="SignalP"/>
    </source>
</evidence>
<dbReference type="KEGG" id="malv:MALV_51640"/>
<gene>
    <name evidence="2" type="ORF">MALV_51640</name>
</gene>
<evidence type="ECO:0008006" key="4">
    <source>
        <dbReference type="Google" id="ProtNLM"/>
    </source>
</evidence>
<dbReference type="EMBL" id="AP022565">
    <property type="protein sequence ID" value="BBX30039.1"/>
    <property type="molecule type" value="Genomic_DNA"/>
</dbReference>
<feature type="signal peptide" evidence="1">
    <location>
        <begin position="1"/>
        <end position="21"/>
    </location>
</feature>
<name>A0A6N4UZZ7_9MYCO</name>
<sequence>MTRRKWLILGGIGLVATLALAASVFVLSNRPASDCAVIRSMLDYNKQFAQDVISKKDAGVEVTAADYTQWSAQLHGFADQIHGDPGLAERADTMADRADEMAKLTPRATGLKPSLRESLYASAEFNEILTVLEGACSS</sequence>
<dbReference type="AlphaFoldDB" id="A0A6N4UZZ7"/>
<reference evidence="2 3" key="1">
    <citation type="journal article" date="2019" name="Emerg. Microbes Infect.">
        <title>Comprehensive subspecies identification of 175 nontuberculous mycobacteria species based on 7547 genomic profiles.</title>
        <authorList>
            <person name="Matsumoto Y."/>
            <person name="Kinjo T."/>
            <person name="Motooka D."/>
            <person name="Nabeya D."/>
            <person name="Jung N."/>
            <person name="Uechi K."/>
            <person name="Horii T."/>
            <person name="Iida T."/>
            <person name="Fujita J."/>
            <person name="Nakamura S."/>
        </authorList>
    </citation>
    <scope>NUCLEOTIDE SEQUENCE [LARGE SCALE GENOMIC DNA]</scope>
    <source>
        <strain evidence="2 3">JCM 12272</strain>
    </source>
</reference>
<feature type="chain" id="PRO_5027105229" description="Haemophore haem-binding domain-containing protein" evidence="1">
    <location>
        <begin position="22"/>
        <end position="138"/>
    </location>
</feature>
<organism evidence="2 3">
    <name type="scientific">Mycolicibacterium alvei</name>
    <dbReference type="NCBI Taxonomy" id="67081"/>
    <lineage>
        <taxon>Bacteria</taxon>
        <taxon>Bacillati</taxon>
        <taxon>Actinomycetota</taxon>
        <taxon>Actinomycetes</taxon>
        <taxon>Mycobacteriales</taxon>
        <taxon>Mycobacteriaceae</taxon>
        <taxon>Mycolicibacterium</taxon>
    </lineage>
</organism>
<accession>A0A6N4UZZ7</accession>
<proteinExistence type="predicted"/>
<evidence type="ECO:0000313" key="2">
    <source>
        <dbReference type="EMBL" id="BBX30039.1"/>
    </source>
</evidence>